<reference evidence="1 2" key="1">
    <citation type="journal article" date="2019" name="Emerg. Microbes Infect.">
        <title>Comprehensive subspecies identification of 175 nontuberculous mycobacteria species based on 7547 genomic profiles.</title>
        <authorList>
            <person name="Matsumoto Y."/>
            <person name="Kinjo T."/>
            <person name="Motooka D."/>
            <person name="Nabeya D."/>
            <person name="Jung N."/>
            <person name="Uechi K."/>
            <person name="Horii T."/>
            <person name="Iida T."/>
            <person name="Fujita J."/>
            <person name="Nakamura S."/>
        </authorList>
    </citation>
    <scope>NUCLEOTIDE SEQUENCE [LARGE SCALE GENOMIC DNA]</scope>
    <source>
        <strain evidence="1 2">JCM 6399</strain>
    </source>
</reference>
<dbReference type="EMBL" id="AP022601">
    <property type="protein sequence ID" value="BBY94589.1"/>
    <property type="molecule type" value="Genomic_DNA"/>
</dbReference>
<gene>
    <name evidence="1" type="ORF">MGALJ_42580</name>
</gene>
<sequence length="161" mass="17883">MQGAWWPRTDQLLTELPPLLTALTRRLGQIDHVIFDETYWTPASLRMEVMGRSILLEGSAQSSTNTLTVIGEGFGKLVLLVVPPYTKPARAYAAVMTASKPDDVSSPDELLGIGPREAQGRRRAVLARQRWQSEGRVPRRLDCQRGNGSVVEIFPEVRSAQ</sequence>
<protein>
    <submittedName>
        <fullName evidence="1">Uncharacterized protein</fullName>
    </submittedName>
</protein>
<dbReference type="Pfam" id="PF19457">
    <property type="entry name" value="DUF5994"/>
    <property type="match status" value="1"/>
</dbReference>
<accession>A0A9W4BLV4</accession>
<evidence type="ECO:0000313" key="2">
    <source>
        <dbReference type="Proteomes" id="UP000465785"/>
    </source>
</evidence>
<evidence type="ECO:0000313" key="1">
    <source>
        <dbReference type="EMBL" id="BBY94589.1"/>
    </source>
</evidence>
<dbReference type="AlphaFoldDB" id="A0A9W4BLV4"/>
<keyword evidence="2" id="KW-1185">Reference proteome</keyword>
<dbReference type="InterPro" id="IPR046036">
    <property type="entry name" value="DUF5994"/>
</dbReference>
<organism evidence="1 2">
    <name type="scientific">Mycobacterium gallinarum</name>
    <dbReference type="NCBI Taxonomy" id="39689"/>
    <lineage>
        <taxon>Bacteria</taxon>
        <taxon>Bacillati</taxon>
        <taxon>Actinomycetota</taxon>
        <taxon>Actinomycetes</taxon>
        <taxon>Mycobacteriales</taxon>
        <taxon>Mycobacteriaceae</taxon>
        <taxon>Mycobacterium</taxon>
    </lineage>
</organism>
<dbReference type="Proteomes" id="UP000465785">
    <property type="component" value="Chromosome"/>
</dbReference>
<name>A0A9W4BLV4_9MYCO</name>
<proteinExistence type="predicted"/>
<dbReference type="KEGG" id="mgau:MGALJ_42580"/>